<reference evidence="2" key="1">
    <citation type="submission" date="2016-10" db="EMBL/GenBank/DDBJ databases">
        <authorList>
            <person name="Varghese N."/>
            <person name="Submissions S."/>
        </authorList>
    </citation>
    <scope>NUCLEOTIDE SEQUENCE [LARGE SCALE GENOMIC DNA]</scope>
    <source>
        <strain evidence="2">S6-262</strain>
    </source>
</reference>
<keyword evidence="2" id="KW-1185">Reference proteome</keyword>
<accession>A0A1H8CQ91</accession>
<dbReference type="AlphaFoldDB" id="A0A1H8CQ91"/>
<dbReference type="Proteomes" id="UP000199206">
    <property type="component" value="Unassembled WGS sequence"/>
</dbReference>
<name>A0A1H8CQ91_9SPHN</name>
<proteinExistence type="predicted"/>
<evidence type="ECO:0000313" key="1">
    <source>
        <dbReference type="EMBL" id="SEM97421.1"/>
    </source>
</evidence>
<dbReference type="EMBL" id="FOCF01000003">
    <property type="protein sequence ID" value="SEM97421.1"/>
    <property type="molecule type" value="Genomic_DNA"/>
</dbReference>
<dbReference type="RefSeq" id="WP_093665269.1">
    <property type="nucleotide sequence ID" value="NZ_FOCF01000003.1"/>
</dbReference>
<evidence type="ECO:0000313" key="2">
    <source>
        <dbReference type="Proteomes" id="UP000199206"/>
    </source>
</evidence>
<gene>
    <name evidence="1" type="ORF">SAMN05192583_1718</name>
</gene>
<dbReference type="OrthoDB" id="8020175at2"/>
<dbReference type="STRING" id="1166340.SAMN05192583_1718"/>
<organism evidence="1 2">
    <name type="scientific">Sphingomonas gellani</name>
    <dbReference type="NCBI Taxonomy" id="1166340"/>
    <lineage>
        <taxon>Bacteria</taxon>
        <taxon>Pseudomonadati</taxon>
        <taxon>Pseudomonadota</taxon>
        <taxon>Alphaproteobacteria</taxon>
        <taxon>Sphingomonadales</taxon>
        <taxon>Sphingomonadaceae</taxon>
        <taxon>Sphingomonas</taxon>
    </lineage>
</organism>
<sequence>MSTLSVTRIKVAVDLGDADGLLVMHEGALVAVLVCLDDDFYGSERGRWHLEAGFGRCGASVPTFETIAAALRWIADRLELDDESVRSALASVRPAR</sequence>
<protein>
    <submittedName>
        <fullName evidence="1">Uncharacterized protein</fullName>
    </submittedName>
</protein>